<protein>
    <submittedName>
        <fullName evidence="3">Cell morphogenesis protein N-terminal domain-containing protein</fullName>
    </submittedName>
</protein>
<dbReference type="GO" id="GO:0031175">
    <property type="term" value="P:neuron projection development"/>
    <property type="evidence" value="ECO:0007669"/>
    <property type="project" value="TreeGrafter"/>
</dbReference>
<evidence type="ECO:0000313" key="2">
    <source>
        <dbReference type="Proteomes" id="UP000887561"/>
    </source>
</evidence>
<dbReference type="GO" id="GO:0005938">
    <property type="term" value="C:cell cortex"/>
    <property type="evidence" value="ECO:0007669"/>
    <property type="project" value="TreeGrafter"/>
</dbReference>
<dbReference type="PANTHER" id="PTHR12295:SF30">
    <property type="entry name" value="PROTEIN FURRY"/>
    <property type="match status" value="1"/>
</dbReference>
<name>A0A915LM56_MELJA</name>
<dbReference type="GO" id="GO:0000902">
    <property type="term" value="P:cell morphogenesis"/>
    <property type="evidence" value="ECO:0007669"/>
    <property type="project" value="InterPro"/>
</dbReference>
<evidence type="ECO:0000313" key="3">
    <source>
        <dbReference type="WBParaSite" id="scaffold14397_cov145.g17436"/>
    </source>
</evidence>
<dbReference type="Proteomes" id="UP000887561">
    <property type="component" value="Unplaced"/>
</dbReference>
<dbReference type="GO" id="GO:0030427">
    <property type="term" value="C:site of polarized growth"/>
    <property type="evidence" value="ECO:0007669"/>
    <property type="project" value="TreeGrafter"/>
</dbReference>
<accession>A0A915LM56</accession>
<reference evidence="3" key="1">
    <citation type="submission" date="2022-11" db="UniProtKB">
        <authorList>
            <consortium name="WormBaseParasite"/>
        </authorList>
    </citation>
    <scope>IDENTIFICATION</scope>
</reference>
<dbReference type="PANTHER" id="PTHR12295">
    <property type="entry name" value="FURRY-RELATED"/>
    <property type="match status" value="1"/>
</dbReference>
<dbReference type="InterPro" id="IPR025614">
    <property type="entry name" value="Cell_morpho_N"/>
</dbReference>
<dbReference type="AlphaFoldDB" id="A0A915LM56"/>
<dbReference type="WBParaSite" id="scaffold14397_cov145.g17436">
    <property type="protein sequence ID" value="scaffold14397_cov145.g17436"/>
    <property type="gene ID" value="scaffold14397_cov145.g17436"/>
</dbReference>
<feature type="domain" description="Cell morphogenesis protein N-terminal" evidence="1">
    <location>
        <begin position="1"/>
        <end position="297"/>
    </location>
</feature>
<dbReference type="SUPFAM" id="SSF48371">
    <property type="entry name" value="ARM repeat"/>
    <property type="match status" value="1"/>
</dbReference>
<keyword evidence="2" id="KW-1185">Reference proteome</keyword>
<evidence type="ECO:0000259" key="1">
    <source>
        <dbReference type="Pfam" id="PF14222"/>
    </source>
</evidence>
<organism evidence="2 3">
    <name type="scientific">Meloidogyne javanica</name>
    <name type="common">Root-knot nematode worm</name>
    <dbReference type="NCBI Taxonomy" id="6303"/>
    <lineage>
        <taxon>Eukaryota</taxon>
        <taxon>Metazoa</taxon>
        <taxon>Ecdysozoa</taxon>
        <taxon>Nematoda</taxon>
        <taxon>Chromadorea</taxon>
        <taxon>Rhabditida</taxon>
        <taxon>Tylenchina</taxon>
        <taxon>Tylenchomorpha</taxon>
        <taxon>Tylenchoidea</taxon>
        <taxon>Meloidogynidae</taxon>
        <taxon>Meloidogyninae</taxon>
        <taxon>Meloidogyne</taxon>
        <taxon>Meloidogyne incognita group</taxon>
    </lineage>
</organism>
<proteinExistence type="predicted"/>
<dbReference type="Pfam" id="PF14222">
    <property type="entry name" value="MOR2-PAG1_N"/>
    <property type="match status" value="1"/>
</dbReference>
<dbReference type="InterPro" id="IPR016024">
    <property type="entry name" value="ARM-type_fold"/>
</dbReference>
<dbReference type="InterPro" id="IPR039867">
    <property type="entry name" value="Furry/Tao3/Mor2"/>
</dbReference>
<sequence length="707" mass="81723">MALESLYRLIWVYTVRISCESNSVTRSRLEGICASLFPRGSRNVVPRDAPLNIFVKIIHFISQYRIDFAFREIIYDLLGCSRASSRTLSIYPERMNIGIRALMVIFDGLQQNESPPGMPRSIGFVPFGTIQRQKRSYLTQPLSIETAISLGLEQYYPACRKAFDSILRTLDAQIGRSFMLTASHVRGKEYNEVINSEMRAKLDLFRTCIAAIPRFLPDPMSHQDLIEFVIRMCVHVDEEIRLTAYQSLQNLVAECPDWREDLFHIFLRFLINQIQDTFPTLLESMVRLLLQLLSVWKLNFIEHQKNESIMLKLSTNKVGISSQSSISESCELTNSHTSFERYISATAFALHCIEGLALTLLCQLRPQIKRMAISLLYEVKGFLDCFPQKHHYETPVIEVLDEATPYVMEKYIQHVSENEKIVSNVGTDPLLVNEDHGNEYLRWDVWASALSGFSEHRFLPSKCTVAISFAWPALLTRFNYCHQIIDPNNPQNENRSSLLRSSKSRYTNWPLCGDILSHENYLIRILELALTRRLFDHSFFDRHSGSLSPLLLEFIESVRFHVESETIRDVKTMRIHFAKVVTEIVCSVPLDLRENLLPMDLRRSLFFLFFSWCSRILANSNDNRRKENDIGIHVEQKAIQAMCALFCVGSVFECQGQFGDEDYILRWIEALLSSNNSTINICLNNNRQNILSCGTFFQHCLLRHCKR</sequence>